<name>A0ABS5FT41_9BRAD</name>
<evidence type="ECO:0000313" key="3">
    <source>
        <dbReference type="Proteomes" id="UP001315278"/>
    </source>
</evidence>
<keyword evidence="3" id="KW-1185">Reference proteome</keyword>
<keyword evidence="1" id="KW-0732">Signal</keyword>
<reference evidence="3" key="1">
    <citation type="journal article" date="2021" name="ISME J.">
        <title>Evolutionary origin and ecological implication of a unique nif island in free-living Bradyrhizobium lineages.</title>
        <authorList>
            <person name="Tao J."/>
        </authorList>
    </citation>
    <scope>NUCLEOTIDE SEQUENCE [LARGE SCALE GENOMIC DNA]</scope>
    <source>
        <strain evidence="3">SZCCT0434</strain>
    </source>
</reference>
<comment type="caution">
    <text evidence="2">The sequence shown here is derived from an EMBL/GenBank/DDBJ whole genome shotgun (WGS) entry which is preliminary data.</text>
</comment>
<feature type="chain" id="PRO_5045049424" description="DUF5666 domain-containing protein" evidence="1">
    <location>
        <begin position="19"/>
        <end position="108"/>
    </location>
</feature>
<dbReference type="Proteomes" id="UP001315278">
    <property type="component" value="Unassembled WGS sequence"/>
</dbReference>
<evidence type="ECO:0000256" key="1">
    <source>
        <dbReference type="SAM" id="SignalP"/>
    </source>
</evidence>
<gene>
    <name evidence="2" type="ORF">JQ615_31825</name>
</gene>
<evidence type="ECO:0008006" key="4">
    <source>
        <dbReference type="Google" id="ProtNLM"/>
    </source>
</evidence>
<proteinExistence type="predicted"/>
<evidence type="ECO:0000313" key="2">
    <source>
        <dbReference type="EMBL" id="MBR0799965.1"/>
    </source>
</evidence>
<dbReference type="EMBL" id="JAFCJH010000046">
    <property type="protein sequence ID" value="MBR0799965.1"/>
    <property type="molecule type" value="Genomic_DNA"/>
</dbReference>
<sequence length="108" mass="11730">MLVWSAAFLPVLAMPASADQSLDGSDAVAVPTLYAAITRLPATEQLRGTVDSVDQGNDTIEIRLSPDRKELFKVQDGLIFDMVRFGDPVEISVQIISGARTIVRLTEK</sequence>
<protein>
    <recommendedName>
        <fullName evidence="4">DUF5666 domain-containing protein</fullName>
    </recommendedName>
</protein>
<feature type="signal peptide" evidence="1">
    <location>
        <begin position="1"/>
        <end position="18"/>
    </location>
</feature>
<accession>A0ABS5FT41</accession>
<organism evidence="2 3">
    <name type="scientific">Bradyrhizobium jicamae</name>
    <dbReference type="NCBI Taxonomy" id="280332"/>
    <lineage>
        <taxon>Bacteria</taxon>
        <taxon>Pseudomonadati</taxon>
        <taxon>Pseudomonadota</taxon>
        <taxon>Alphaproteobacteria</taxon>
        <taxon>Hyphomicrobiales</taxon>
        <taxon>Nitrobacteraceae</taxon>
        <taxon>Bradyrhizobium</taxon>
    </lineage>
</organism>